<dbReference type="PANTHER" id="PTHR28577">
    <property type="entry name" value="CENTROMERE PROTEIN P"/>
    <property type="match status" value="1"/>
</dbReference>
<dbReference type="GO" id="GO:0034080">
    <property type="term" value="P:CENP-A containing chromatin assembly"/>
    <property type="evidence" value="ECO:0007669"/>
    <property type="project" value="InterPro"/>
</dbReference>
<evidence type="ECO:0000256" key="1">
    <source>
        <dbReference type="SAM" id="Coils"/>
    </source>
</evidence>
<dbReference type="Pfam" id="PF13096">
    <property type="entry name" value="CENP-P"/>
    <property type="match status" value="1"/>
</dbReference>
<evidence type="ECO:0000313" key="2">
    <source>
        <dbReference type="EMBL" id="KAK2861697.1"/>
    </source>
</evidence>
<gene>
    <name evidence="2" type="ORF">Q5P01_001230</name>
</gene>
<dbReference type="GO" id="GO:0000775">
    <property type="term" value="C:chromosome, centromeric region"/>
    <property type="evidence" value="ECO:0007669"/>
    <property type="project" value="InterPro"/>
</dbReference>
<organism evidence="2 3">
    <name type="scientific">Channa striata</name>
    <name type="common">Snakehead murrel</name>
    <name type="synonym">Ophicephalus striatus</name>
    <dbReference type="NCBI Taxonomy" id="64152"/>
    <lineage>
        <taxon>Eukaryota</taxon>
        <taxon>Metazoa</taxon>
        <taxon>Chordata</taxon>
        <taxon>Craniata</taxon>
        <taxon>Vertebrata</taxon>
        <taxon>Euteleostomi</taxon>
        <taxon>Actinopterygii</taxon>
        <taxon>Neopterygii</taxon>
        <taxon>Teleostei</taxon>
        <taxon>Neoteleostei</taxon>
        <taxon>Acanthomorphata</taxon>
        <taxon>Anabantaria</taxon>
        <taxon>Anabantiformes</taxon>
        <taxon>Channoidei</taxon>
        <taxon>Channidae</taxon>
        <taxon>Channa</taxon>
    </lineage>
</organism>
<dbReference type="EMBL" id="JAUPFM010000001">
    <property type="protein sequence ID" value="KAK2861697.1"/>
    <property type="molecule type" value="Genomic_DNA"/>
</dbReference>
<reference evidence="2" key="1">
    <citation type="submission" date="2023-07" db="EMBL/GenBank/DDBJ databases">
        <title>Chromosome-level Genome Assembly of Striped Snakehead (Channa striata).</title>
        <authorList>
            <person name="Liu H."/>
        </authorList>
    </citation>
    <scope>NUCLEOTIDE SEQUENCE</scope>
    <source>
        <strain evidence="2">Gz</strain>
        <tissue evidence="2">Muscle</tissue>
    </source>
</reference>
<accession>A0AA88NKJ5</accession>
<dbReference type="InterPro" id="IPR027801">
    <property type="entry name" value="CENP-P"/>
</dbReference>
<comment type="caution">
    <text evidence="2">The sequence shown here is derived from an EMBL/GenBank/DDBJ whole genome shotgun (WGS) entry which is preliminary data.</text>
</comment>
<feature type="coiled-coil region" evidence="1">
    <location>
        <begin position="23"/>
        <end position="99"/>
    </location>
</feature>
<sequence>MYTKKQESVKMEENLDQENIVEVKVLEDQIKNLQAEIAVLQCQQQEHHKDMAFTFKGQMQDALLYVCGQRQGRDKEKVLSGMKKEVEELEEDLRQQTQINGISLDSCTTKTLESSATKLVQQICVSGHCFELVFQVEFQLTEVKQDGQKSERTISDLNVVMNTNDLQNFSSFLSGVEESRDLLLFFRTVRAFSDRCEDRCRTFKHFQEKYPSVVSLPGSCRSEIMSLSHPKLPSCVVFIHWSVEVSREGEVSPKINLLTKVPEKALQLFPSQAVGDAAESFQSLLRILGPEAAMESVIRAVGLSPDT</sequence>
<dbReference type="Proteomes" id="UP001187415">
    <property type="component" value="Unassembled WGS sequence"/>
</dbReference>
<evidence type="ECO:0000313" key="3">
    <source>
        <dbReference type="Proteomes" id="UP001187415"/>
    </source>
</evidence>
<keyword evidence="1" id="KW-0175">Coiled coil</keyword>
<dbReference type="PANTHER" id="PTHR28577:SF1">
    <property type="entry name" value="CENTROMERE PROTEIN P"/>
    <property type="match status" value="1"/>
</dbReference>
<dbReference type="AlphaFoldDB" id="A0AA88NKJ5"/>
<evidence type="ECO:0008006" key="4">
    <source>
        <dbReference type="Google" id="ProtNLM"/>
    </source>
</evidence>
<keyword evidence="3" id="KW-1185">Reference proteome</keyword>
<name>A0AA88NKJ5_CHASR</name>
<dbReference type="GO" id="GO:0005634">
    <property type="term" value="C:nucleus"/>
    <property type="evidence" value="ECO:0007669"/>
    <property type="project" value="TreeGrafter"/>
</dbReference>
<proteinExistence type="predicted"/>
<protein>
    <recommendedName>
        <fullName evidence="4">Centromere protein P</fullName>
    </recommendedName>
</protein>